<dbReference type="FunFam" id="3.80.10.10:FF:001361">
    <property type="entry name" value="2mit, isoform A"/>
    <property type="match status" value="1"/>
</dbReference>
<dbReference type="SMART" id="SM00364">
    <property type="entry name" value="LRR_BAC"/>
    <property type="match status" value="4"/>
</dbReference>
<dbReference type="PROSITE" id="PS51450">
    <property type="entry name" value="LRR"/>
    <property type="match status" value="4"/>
</dbReference>
<keyword evidence="6" id="KW-1185">Reference proteome</keyword>
<feature type="compositionally biased region" description="Low complexity" evidence="3">
    <location>
        <begin position="1078"/>
        <end position="1098"/>
    </location>
</feature>
<feature type="compositionally biased region" description="Polar residues" evidence="3">
    <location>
        <begin position="736"/>
        <end position="751"/>
    </location>
</feature>
<dbReference type="RefSeq" id="XP_034112915.2">
    <property type="nucleotide sequence ID" value="XM_034257024.2"/>
</dbReference>
<keyword evidence="5" id="KW-0732">Signal</keyword>
<keyword evidence="2" id="KW-0677">Repeat</keyword>
<evidence type="ECO:0000313" key="6">
    <source>
        <dbReference type="Proteomes" id="UP000515160"/>
    </source>
</evidence>
<evidence type="ECO:0000256" key="3">
    <source>
        <dbReference type="SAM" id="MobiDB-lite"/>
    </source>
</evidence>
<protein>
    <submittedName>
        <fullName evidence="7">Uncharacterized protein LOC117573680</fullName>
    </submittedName>
</protein>
<keyword evidence="1" id="KW-0433">Leucine-rich repeat</keyword>
<feature type="transmembrane region" description="Helical" evidence="4">
    <location>
        <begin position="966"/>
        <end position="986"/>
    </location>
</feature>
<dbReference type="Pfam" id="PF13516">
    <property type="entry name" value="LRR_6"/>
    <property type="match status" value="1"/>
</dbReference>
<dbReference type="SMART" id="SM00369">
    <property type="entry name" value="LRR_TYP"/>
    <property type="match status" value="8"/>
</dbReference>
<dbReference type="PRINTS" id="PR00019">
    <property type="entry name" value="LEURICHRPT"/>
</dbReference>
<keyword evidence="4" id="KW-0472">Membrane</keyword>
<name>A0A6P8XNL9_DROAB</name>
<evidence type="ECO:0000256" key="2">
    <source>
        <dbReference type="ARBA" id="ARBA00022737"/>
    </source>
</evidence>
<reference evidence="7" key="1">
    <citation type="submission" date="2025-08" db="UniProtKB">
        <authorList>
            <consortium name="RefSeq"/>
        </authorList>
    </citation>
    <scope>IDENTIFICATION</scope>
    <source>
        <strain evidence="7">15112-1751.03</strain>
        <tissue evidence="7">Whole Adult</tissue>
    </source>
</reference>
<organism evidence="6 7">
    <name type="scientific">Drosophila albomicans</name>
    <name type="common">Fruit fly</name>
    <dbReference type="NCBI Taxonomy" id="7291"/>
    <lineage>
        <taxon>Eukaryota</taxon>
        <taxon>Metazoa</taxon>
        <taxon>Ecdysozoa</taxon>
        <taxon>Arthropoda</taxon>
        <taxon>Hexapoda</taxon>
        <taxon>Insecta</taxon>
        <taxon>Pterygota</taxon>
        <taxon>Neoptera</taxon>
        <taxon>Endopterygota</taxon>
        <taxon>Diptera</taxon>
        <taxon>Brachycera</taxon>
        <taxon>Muscomorpha</taxon>
        <taxon>Ephydroidea</taxon>
        <taxon>Drosophilidae</taxon>
        <taxon>Drosophila</taxon>
    </lineage>
</organism>
<evidence type="ECO:0000313" key="7">
    <source>
        <dbReference type="RefSeq" id="XP_034112915.2"/>
    </source>
</evidence>
<feature type="region of interest" description="Disordered" evidence="3">
    <location>
        <begin position="727"/>
        <end position="751"/>
    </location>
</feature>
<dbReference type="InterPro" id="IPR003591">
    <property type="entry name" value="Leu-rich_rpt_typical-subtyp"/>
</dbReference>
<feature type="region of interest" description="Disordered" evidence="3">
    <location>
        <begin position="803"/>
        <end position="875"/>
    </location>
</feature>
<dbReference type="PANTHER" id="PTHR24366:SF96">
    <property type="entry name" value="LEUCINE RICH REPEAT CONTAINING 53"/>
    <property type="match status" value="1"/>
</dbReference>
<accession>A0A6P8XNL9</accession>
<feature type="chain" id="PRO_5039188805" evidence="5">
    <location>
        <begin position="31"/>
        <end position="1173"/>
    </location>
</feature>
<feature type="signal peptide" evidence="5">
    <location>
        <begin position="1"/>
        <end position="30"/>
    </location>
</feature>
<dbReference type="Proteomes" id="UP000515160">
    <property type="component" value="Chromosome 2R"/>
</dbReference>
<dbReference type="InterPro" id="IPR001611">
    <property type="entry name" value="Leu-rich_rpt"/>
</dbReference>
<dbReference type="SMART" id="SM00367">
    <property type="entry name" value="LRR_CC"/>
    <property type="match status" value="2"/>
</dbReference>
<proteinExistence type="predicted"/>
<sequence length="1173" mass="126415">MKHARNCDLPATAIIGILLLSISTVGGTHAVSLTNAAAKEQELQLSLHRHLSFKSVQRMLRDENEPANYKSELRYYQKRETQTQHELHKREISVSTALLNLTAQGLTAYDSQKNYQGQFELVTHMDLSNNKLSSLKLDNFVQLKQLDVSNNSLTTLPAAGSMLVTLDLACNRLGQLSASYFAQRMPQLKHLNLAHNQLGNISRQAFYNLNSLETLLLSHNNITDIDYETFLALPNLQHLDLSHNQLSGSAIRALQGIPDLVSLSISHNPQVGTAMQEFVASWSLKELDASGTGLCQVPAALAQSVRTLKLSHNWLKAINCGDLDSYPLLQYLDLSYSQIAQVEDDALGRLELLEILFLDHNSLMRVPSTLPTSLEHLFMQHNHIMELQPQAFAALSNLKTLDLSGNRLLYLPALPLPKLLTLNLQSSGIESVSQSIVHTLPQLRDLLLEDNPIRCSDLLGIAEWASPCRSPDMGQSPGRIDLKSRFVQSQNFYEPFSSQCGREGTKDDAQQDEWTKSMPPTCGLSATAAATTTAPSTMLKVHKSKAAATATTTMATLTSAMQSSGNNIALVTAKTLGPVETTSLVKLQRQQMPGMPTATTTTTTATITTTALSQTATASGMPSLVAAAATLAANRTNILAAQPAAAVSSLPPASSRADVVNSTVATTTTPPKRLAMPTHISDVAEVATTATQGNVPQTISTLITAKEESQKLSNNTANSLLKLTTSTIETPSETSGQEVASSTSIPKAQSQPQLQHKHATLQLHIKNRHLIGTPLLMHKGDNLLVDAEQLLLPGTATVADAETLDASQQRQEATDKRQPDVIKGDTKATSLETTTEKTAASTAASTTTATTESVATATSTTAAKTHKKKNPSLSIKKMTYSTKHATTMKTTATATTTMREVTTTSSEHQQHQHSSVNTPNAVKQELSTFAQLKAFVDLKTEASKSAHLLDTRQETQQTLPGSHPGLMLLLACVLVIVLLAGLAHVYRCELPWQRSGRAGQTRPHHQRQFNENDDVHSFLHYQGSSNADPARLQAWHHSTRREAPYSSPLHNLQARELQREQQKLQFYSASLADSSIGSGSGSGSACSSGSSRSSLHSPSNEDSYYIEMAPSSPNAAANSLSSLPMELLSGSRSSGNVAATELGGGAATLTSATTLRSVSSKLMAPSSRRLGIW</sequence>
<dbReference type="GeneID" id="117573680"/>
<dbReference type="CTD" id="41616"/>
<evidence type="ECO:0000256" key="1">
    <source>
        <dbReference type="ARBA" id="ARBA00022614"/>
    </source>
</evidence>
<dbReference type="PANTHER" id="PTHR24366">
    <property type="entry name" value="IG(IMMUNOGLOBULIN) AND LRR(LEUCINE RICH REPEAT) DOMAINS"/>
    <property type="match status" value="1"/>
</dbReference>
<keyword evidence="4" id="KW-0812">Transmembrane</keyword>
<feature type="compositionally biased region" description="Basic and acidic residues" evidence="3">
    <location>
        <begin position="812"/>
        <end position="826"/>
    </location>
</feature>
<feature type="compositionally biased region" description="Low complexity" evidence="3">
    <location>
        <begin position="827"/>
        <end position="863"/>
    </location>
</feature>
<gene>
    <name evidence="7" type="primary">LOC117573680</name>
</gene>
<evidence type="ECO:0000256" key="5">
    <source>
        <dbReference type="SAM" id="SignalP"/>
    </source>
</evidence>
<dbReference type="Pfam" id="PF13855">
    <property type="entry name" value="LRR_8"/>
    <property type="match status" value="3"/>
</dbReference>
<keyword evidence="4" id="KW-1133">Transmembrane helix</keyword>
<evidence type="ECO:0000256" key="4">
    <source>
        <dbReference type="SAM" id="Phobius"/>
    </source>
</evidence>
<dbReference type="Gene3D" id="3.80.10.10">
    <property type="entry name" value="Ribonuclease Inhibitor"/>
    <property type="match status" value="4"/>
</dbReference>
<dbReference type="AlphaFoldDB" id="A0A6P8XNL9"/>
<dbReference type="InterPro" id="IPR032675">
    <property type="entry name" value="LRR_dom_sf"/>
</dbReference>
<dbReference type="OrthoDB" id="28057at2759"/>
<feature type="region of interest" description="Disordered" evidence="3">
    <location>
        <begin position="1078"/>
        <end position="1106"/>
    </location>
</feature>
<dbReference type="InterPro" id="IPR006553">
    <property type="entry name" value="Leu-rich_rpt_Cys-con_subtyp"/>
</dbReference>
<dbReference type="SUPFAM" id="SSF52058">
    <property type="entry name" value="L domain-like"/>
    <property type="match status" value="1"/>
</dbReference>